<accession>A9UX21</accession>
<proteinExistence type="predicted"/>
<organism evidence="2 3">
    <name type="scientific">Monosiga brevicollis</name>
    <name type="common">Choanoflagellate</name>
    <dbReference type="NCBI Taxonomy" id="81824"/>
    <lineage>
        <taxon>Eukaryota</taxon>
        <taxon>Choanoflagellata</taxon>
        <taxon>Craspedida</taxon>
        <taxon>Salpingoecidae</taxon>
        <taxon>Monosiga</taxon>
    </lineage>
</organism>
<dbReference type="InParanoid" id="A9UX21"/>
<reference evidence="2 3" key="1">
    <citation type="journal article" date="2008" name="Nature">
        <title>The genome of the choanoflagellate Monosiga brevicollis and the origin of metazoans.</title>
        <authorList>
            <consortium name="JGI Sequencing"/>
            <person name="King N."/>
            <person name="Westbrook M.J."/>
            <person name="Young S.L."/>
            <person name="Kuo A."/>
            <person name="Abedin M."/>
            <person name="Chapman J."/>
            <person name="Fairclough S."/>
            <person name="Hellsten U."/>
            <person name="Isogai Y."/>
            <person name="Letunic I."/>
            <person name="Marr M."/>
            <person name="Pincus D."/>
            <person name="Putnam N."/>
            <person name="Rokas A."/>
            <person name="Wright K.J."/>
            <person name="Zuzow R."/>
            <person name="Dirks W."/>
            <person name="Good M."/>
            <person name="Goodstein D."/>
            <person name="Lemons D."/>
            <person name="Li W."/>
            <person name="Lyons J.B."/>
            <person name="Morris A."/>
            <person name="Nichols S."/>
            <person name="Richter D.J."/>
            <person name="Salamov A."/>
            <person name="Bork P."/>
            <person name="Lim W.A."/>
            <person name="Manning G."/>
            <person name="Miller W.T."/>
            <person name="McGinnis W."/>
            <person name="Shapiro H."/>
            <person name="Tjian R."/>
            <person name="Grigoriev I.V."/>
            <person name="Rokhsar D."/>
        </authorList>
    </citation>
    <scope>NUCLEOTIDE SEQUENCE [LARGE SCALE GENOMIC DNA]</scope>
    <source>
        <strain evidence="3">MX1 / ATCC 50154</strain>
    </source>
</reference>
<feature type="chain" id="PRO_5002745003" description="Secreted protein" evidence="1">
    <location>
        <begin position="23"/>
        <end position="183"/>
    </location>
</feature>
<protein>
    <recommendedName>
        <fullName evidence="4">Secreted protein</fullName>
    </recommendedName>
</protein>
<dbReference type="AlphaFoldDB" id="A9UX21"/>
<dbReference type="RefSeq" id="XP_001745084.1">
    <property type="nucleotide sequence ID" value="XM_001745032.1"/>
</dbReference>
<dbReference type="EMBL" id="CH991548">
    <property type="protein sequence ID" value="EDQ90317.1"/>
    <property type="molecule type" value="Genomic_DNA"/>
</dbReference>
<keyword evidence="3" id="KW-1185">Reference proteome</keyword>
<evidence type="ECO:0000313" key="2">
    <source>
        <dbReference type="EMBL" id="EDQ90317.1"/>
    </source>
</evidence>
<evidence type="ECO:0000313" key="3">
    <source>
        <dbReference type="Proteomes" id="UP000001357"/>
    </source>
</evidence>
<sequence>MRIQGQIPPGLVLVCLTHLFASTTNNHELPLWPDRLGLSLSGDCIAFGHSRVGSSPARCRPTNRPCLSQCGTARDCPMTVGTISHGGPPARSISSMWQQSDTRDDFEISHSAPVLIHGRHLAQAATSSLFRAKLVGLVWVWHTANESCHVPVAGARSSGRTCPHRRQHVKFPDFSITMARQQH</sequence>
<feature type="signal peptide" evidence="1">
    <location>
        <begin position="1"/>
        <end position="22"/>
    </location>
</feature>
<evidence type="ECO:0000256" key="1">
    <source>
        <dbReference type="SAM" id="SignalP"/>
    </source>
</evidence>
<dbReference type="GeneID" id="5890080"/>
<dbReference type="Proteomes" id="UP000001357">
    <property type="component" value="Unassembled WGS sequence"/>
</dbReference>
<keyword evidence="1" id="KW-0732">Signal</keyword>
<evidence type="ECO:0008006" key="4">
    <source>
        <dbReference type="Google" id="ProtNLM"/>
    </source>
</evidence>
<gene>
    <name evidence="2" type="ORF">MONBRDRAFT_7470</name>
</gene>
<dbReference type="KEGG" id="mbr:MONBRDRAFT_7470"/>
<name>A9UX21_MONBE</name>